<organism evidence="4 5">
    <name type="scientific">Leptospira santarosai serovar Shermani str. LT 821</name>
    <dbReference type="NCBI Taxonomy" id="758847"/>
    <lineage>
        <taxon>Bacteria</taxon>
        <taxon>Pseudomonadati</taxon>
        <taxon>Spirochaetota</taxon>
        <taxon>Spirochaetia</taxon>
        <taxon>Leptospirales</taxon>
        <taxon>Leptospiraceae</taxon>
        <taxon>Leptospira</taxon>
    </lineage>
</organism>
<dbReference type="KEGG" id="lst:LSS_15061"/>
<evidence type="ECO:0000313" key="4">
    <source>
        <dbReference type="EMBL" id="EKT85946.1"/>
    </source>
</evidence>
<dbReference type="Gene3D" id="1.25.40.10">
    <property type="entry name" value="Tetratricopeptide repeat domain"/>
    <property type="match status" value="1"/>
</dbReference>
<dbReference type="SUPFAM" id="SSF48452">
    <property type="entry name" value="TPR-like"/>
    <property type="match status" value="1"/>
</dbReference>
<protein>
    <submittedName>
        <fullName evidence="4">Uncharacterized protein</fullName>
    </submittedName>
</protein>
<evidence type="ECO:0000313" key="5">
    <source>
        <dbReference type="Proteomes" id="UP000035800"/>
    </source>
</evidence>
<dbReference type="EMBL" id="CP006694">
    <property type="protein sequence ID" value="EKT85946.1"/>
    <property type="molecule type" value="Genomic_DNA"/>
</dbReference>
<evidence type="ECO:0000256" key="3">
    <source>
        <dbReference type="PROSITE-ProRule" id="PRU00339"/>
    </source>
</evidence>
<dbReference type="SMART" id="SM00028">
    <property type="entry name" value="TPR"/>
    <property type="match status" value="3"/>
</dbReference>
<sequence>MIHFALIFFVVISNLFAIDETEKVRSLFKTSIDTRDVSKKKEIRKQILQLSPNSEYGLFSKAWFMELEGEYTQSEELYSESIRLNPKLAMTYLNRGRIRLRNSNNQGAVSDFLSARELEPKNSEIYSFLCYSLRYENDRTVGMTYCNQAVDLDSKSIFAYYSRATFKLESGDSRGALKDANKIIELSPKDPLGWEARGSVYITLNNKKAGCADLSKSGELGNTTVYDNMKEFCK</sequence>
<name>K8XYL6_9LEPT</name>
<dbReference type="PROSITE" id="PS50005">
    <property type="entry name" value="TPR"/>
    <property type="match status" value="1"/>
</dbReference>
<dbReference type="GeneID" id="29738817"/>
<accession>K8XYL6</accession>
<keyword evidence="2 3" id="KW-0802">TPR repeat</keyword>
<dbReference type="PATRIC" id="fig|758847.3.peg.3151"/>
<proteinExistence type="predicted"/>
<reference evidence="4 5" key="2">
    <citation type="journal article" date="2014" name="Emerg. Microbes Infect.">
        <title>Potential impact on kidney infection: a whole-genome analysis of Leptospira santarosai serovar Shermani.</title>
        <authorList>
            <person name="Chou L.F."/>
            <person name="Chen T.W."/>
            <person name="Ko Y.C."/>
            <person name="Pan M.J."/>
            <person name="Tian Y.C."/>
            <person name="Chiu C.H."/>
            <person name="Tang P."/>
            <person name="Hung C.C."/>
            <person name="Yang C.W."/>
        </authorList>
    </citation>
    <scope>NUCLEOTIDE SEQUENCE</scope>
    <source>
        <strain evidence="4 5">LT 821</strain>
    </source>
</reference>
<dbReference type="InterPro" id="IPR050498">
    <property type="entry name" value="Ycf3"/>
</dbReference>
<gene>
    <name evidence="4" type="ORF">LSS_15061</name>
</gene>
<dbReference type="RefSeq" id="WP_004461715.1">
    <property type="nucleotide sequence ID" value="NZ_CP006694.1"/>
</dbReference>
<dbReference type="PANTHER" id="PTHR44858:SF1">
    <property type="entry name" value="UDP-N-ACETYLGLUCOSAMINE--PEPTIDE N-ACETYLGLUCOSAMINYLTRANSFERASE SPINDLY-RELATED"/>
    <property type="match status" value="1"/>
</dbReference>
<dbReference type="PANTHER" id="PTHR44858">
    <property type="entry name" value="TETRATRICOPEPTIDE REPEAT PROTEIN 6"/>
    <property type="match status" value="1"/>
</dbReference>
<evidence type="ECO:0000256" key="1">
    <source>
        <dbReference type="ARBA" id="ARBA00022737"/>
    </source>
</evidence>
<reference evidence="4 5" key="1">
    <citation type="journal article" date="2012" name="Gene">
        <title>Sequence of Leptospira santarosai serovar Shermani genome and prediction of virulence-associated genes.</title>
        <authorList>
            <person name="Chou L.F."/>
            <person name="Chen Y.T."/>
            <person name="Lu C.W."/>
            <person name="Ko Y.C."/>
            <person name="Tang C.Y."/>
            <person name="Pan M.J."/>
            <person name="Tian Y.C."/>
            <person name="Chiu C.H."/>
            <person name="Hung C.C."/>
            <person name="Yang C.W."/>
        </authorList>
    </citation>
    <scope>NUCLEOTIDE SEQUENCE [LARGE SCALE GENOMIC DNA]</scope>
    <source>
        <strain evidence="4">LT 821</strain>
    </source>
</reference>
<keyword evidence="1" id="KW-0677">Repeat</keyword>
<feature type="repeat" description="TPR" evidence="3">
    <location>
        <begin position="89"/>
        <end position="122"/>
    </location>
</feature>
<dbReference type="Proteomes" id="UP000035800">
    <property type="component" value="Chromosome I"/>
</dbReference>
<dbReference type="AlphaFoldDB" id="K8XYL6"/>
<dbReference type="STRING" id="758847.LSS_15061"/>
<evidence type="ECO:0000256" key="2">
    <source>
        <dbReference type="ARBA" id="ARBA00022803"/>
    </source>
</evidence>
<dbReference type="InterPro" id="IPR011990">
    <property type="entry name" value="TPR-like_helical_dom_sf"/>
</dbReference>
<dbReference type="InterPro" id="IPR019734">
    <property type="entry name" value="TPR_rpt"/>
</dbReference>